<keyword evidence="7 13" id="KW-0812">Transmembrane</keyword>
<evidence type="ECO:0000256" key="3">
    <source>
        <dbReference type="ARBA" id="ARBA00012438"/>
    </source>
</evidence>
<dbReference type="EMBL" id="RHJS01000002">
    <property type="protein sequence ID" value="RRK35538.1"/>
    <property type="molecule type" value="Genomic_DNA"/>
</dbReference>
<feature type="coiled-coil region" evidence="12">
    <location>
        <begin position="99"/>
        <end position="137"/>
    </location>
</feature>
<gene>
    <name evidence="15" type="ORF">EBB54_26080</name>
</gene>
<dbReference type="AlphaFoldDB" id="A0A426DRX4"/>
<dbReference type="PANTHER" id="PTHR45453:SF2">
    <property type="entry name" value="HISTIDINE KINASE"/>
    <property type="match status" value="1"/>
</dbReference>
<dbReference type="InterPro" id="IPR003661">
    <property type="entry name" value="HisK_dim/P_dom"/>
</dbReference>
<dbReference type="InterPro" id="IPR003594">
    <property type="entry name" value="HATPase_dom"/>
</dbReference>
<evidence type="ECO:0000256" key="5">
    <source>
        <dbReference type="ARBA" id="ARBA00022553"/>
    </source>
</evidence>
<dbReference type="GO" id="GO:0005886">
    <property type="term" value="C:plasma membrane"/>
    <property type="evidence" value="ECO:0007669"/>
    <property type="project" value="UniProtKB-SubCell"/>
</dbReference>
<dbReference type="InterPro" id="IPR005467">
    <property type="entry name" value="His_kinase_dom"/>
</dbReference>
<dbReference type="InterPro" id="IPR036890">
    <property type="entry name" value="HATPase_C_sf"/>
</dbReference>
<comment type="caution">
    <text evidence="15">The sequence shown here is derived from an EMBL/GenBank/DDBJ whole genome shotgun (WGS) entry which is preliminary data.</text>
</comment>
<evidence type="ECO:0000256" key="7">
    <source>
        <dbReference type="ARBA" id="ARBA00022692"/>
    </source>
</evidence>
<dbReference type="SUPFAM" id="SSF55874">
    <property type="entry name" value="ATPase domain of HSP90 chaperone/DNA topoisomerase II/histidine kinase"/>
    <property type="match status" value="1"/>
</dbReference>
<dbReference type="CDD" id="cd00082">
    <property type="entry name" value="HisKA"/>
    <property type="match status" value="1"/>
</dbReference>
<dbReference type="SMART" id="SM00387">
    <property type="entry name" value="HATPase_c"/>
    <property type="match status" value="1"/>
</dbReference>
<dbReference type="Gene3D" id="3.30.565.10">
    <property type="entry name" value="Histidine kinase-like ATPase, C-terminal domain"/>
    <property type="match status" value="1"/>
</dbReference>
<evidence type="ECO:0000256" key="6">
    <source>
        <dbReference type="ARBA" id="ARBA00022679"/>
    </source>
</evidence>
<dbReference type="Gene3D" id="1.10.287.130">
    <property type="match status" value="1"/>
</dbReference>
<evidence type="ECO:0000256" key="10">
    <source>
        <dbReference type="ARBA" id="ARBA00023012"/>
    </source>
</evidence>
<dbReference type="SUPFAM" id="SSF47384">
    <property type="entry name" value="Homodimeric domain of signal transducing histidine kinase"/>
    <property type="match status" value="1"/>
</dbReference>
<sequence>MIKTQERGYIWLEQELRKYLGISTAGIAVFFLFLLPAGLPLPYYAALFAVAILANGIWCYLTYRRKYRDYLEISDCLEALETGSYRQKPEADALKTGIRSQMQEQMERVGRAAEVYKKQLEEEKENTKAMITDISHQLKTPVAALGLSLELLGDAQVTEAEKQEFLERGKREVEKLNHLMGTLVNLSRLEADMIRLEPRKAGLKATLVRAVNGVYLKAEEKKIEIEMKEFSDMEIVHDPRWTAEAISNVLDNSVKYSPGGSTISIRVEPMVSYIFIEVEDEGIGIEKSEYQNIFKRFYRGKRPEVEGQEGAGVGLYLVRKIFEEQGGNVCAVPAHRRGTVIRMMLPKKYSAEFAV</sequence>
<evidence type="ECO:0000256" key="1">
    <source>
        <dbReference type="ARBA" id="ARBA00000085"/>
    </source>
</evidence>
<comment type="subcellular location">
    <subcellularLocation>
        <location evidence="2">Cell membrane</location>
        <topology evidence="2">Multi-pass membrane protein</topology>
    </subcellularLocation>
</comment>
<evidence type="ECO:0000313" key="16">
    <source>
        <dbReference type="Proteomes" id="UP000274920"/>
    </source>
</evidence>
<keyword evidence="8 15" id="KW-0418">Kinase</keyword>
<dbReference type="Pfam" id="PF02518">
    <property type="entry name" value="HATPase_c"/>
    <property type="match status" value="1"/>
</dbReference>
<dbReference type="InterPro" id="IPR050351">
    <property type="entry name" value="BphY/WalK/GraS-like"/>
</dbReference>
<dbReference type="GO" id="GO:0016036">
    <property type="term" value="P:cellular response to phosphate starvation"/>
    <property type="evidence" value="ECO:0007669"/>
    <property type="project" value="TreeGrafter"/>
</dbReference>
<dbReference type="GO" id="GO:0000155">
    <property type="term" value="F:phosphorelay sensor kinase activity"/>
    <property type="evidence" value="ECO:0007669"/>
    <property type="project" value="InterPro"/>
</dbReference>
<evidence type="ECO:0000256" key="8">
    <source>
        <dbReference type="ARBA" id="ARBA00022777"/>
    </source>
</evidence>
<protein>
    <recommendedName>
        <fullName evidence="3">histidine kinase</fullName>
        <ecNumber evidence="3">2.7.13.3</ecNumber>
    </recommendedName>
</protein>
<organism evidence="15 16">
    <name type="scientific">Schaedlerella arabinosiphila</name>
    <dbReference type="NCBI Taxonomy" id="2044587"/>
    <lineage>
        <taxon>Bacteria</taxon>
        <taxon>Bacillati</taxon>
        <taxon>Bacillota</taxon>
        <taxon>Clostridia</taxon>
        <taxon>Lachnospirales</taxon>
        <taxon>Lachnospiraceae</taxon>
        <taxon>Schaedlerella</taxon>
    </lineage>
</organism>
<evidence type="ECO:0000256" key="4">
    <source>
        <dbReference type="ARBA" id="ARBA00022475"/>
    </source>
</evidence>
<feature type="transmembrane region" description="Helical" evidence="13">
    <location>
        <begin position="43"/>
        <end position="63"/>
    </location>
</feature>
<keyword evidence="10" id="KW-0902">Two-component regulatory system</keyword>
<reference evidence="15" key="1">
    <citation type="submission" date="2018-10" db="EMBL/GenBank/DDBJ databases">
        <title>Schaedlerella arabinophila gen. nov. sp. nov., isolated from the mouse intestinal tract and comparative analysis with the genome of the closely related altered Schaedler flora strain ASF502.</title>
        <authorList>
            <person name="Miyake S."/>
            <person name="Soh M."/>
            <person name="Seedorf H."/>
        </authorList>
    </citation>
    <scope>NUCLEOTIDE SEQUENCE [LARGE SCALE GENOMIC DNA]</scope>
    <source>
        <strain evidence="15">DSM 106076</strain>
    </source>
</reference>
<evidence type="ECO:0000256" key="11">
    <source>
        <dbReference type="ARBA" id="ARBA00023136"/>
    </source>
</evidence>
<comment type="catalytic activity">
    <reaction evidence="1">
        <text>ATP + protein L-histidine = ADP + protein N-phospho-L-histidine.</text>
        <dbReference type="EC" id="2.7.13.3"/>
    </reaction>
</comment>
<evidence type="ECO:0000256" key="12">
    <source>
        <dbReference type="SAM" id="Coils"/>
    </source>
</evidence>
<accession>A0A426DRX4</accession>
<evidence type="ECO:0000313" key="15">
    <source>
        <dbReference type="EMBL" id="RRK35538.1"/>
    </source>
</evidence>
<keyword evidence="4" id="KW-1003">Cell membrane</keyword>
<dbReference type="EC" id="2.7.13.3" evidence="3"/>
<evidence type="ECO:0000256" key="9">
    <source>
        <dbReference type="ARBA" id="ARBA00022989"/>
    </source>
</evidence>
<evidence type="ECO:0000256" key="2">
    <source>
        <dbReference type="ARBA" id="ARBA00004651"/>
    </source>
</evidence>
<dbReference type="InterPro" id="IPR004358">
    <property type="entry name" value="Sig_transdc_His_kin-like_C"/>
</dbReference>
<dbReference type="GO" id="GO:0004721">
    <property type="term" value="F:phosphoprotein phosphatase activity"/>
    <property type="evidence" value="ECO:0007669"/>
    <property type="project" value="TreeGrafter"/>
</dbReference>
<dbReference type="PANTHER" id="PTHR45453">
    <property type="entry name" value="PHOSPHATE REGULON SENSOR PROTEIN PHOR"/>
    <property type="match status" value="1"/>
</dbReference>
<evidence type="ECO:0000259" key="14">
    <source>
        <dbReference type="PROSITE" id="PS50109"/>
    </source>
</evidence>
<feature type="domain" description="Histidine kinase" evidence="14">
    <location>
        <begin position="133"/>
        <end position="349"/>
    </location>
</feature>
<dbReference type="InterPro" id="IPR036097">
    <property type="entry name" value="HisK_dim/P_sf"/>
</dbReference>
<keyword evidence="16" id="KW-1185">Reference proteome</keyword>
<dbReference type="PRINTS" id="PR00344">
    <property type="entry name" value="BCTRLSENSOR"/>
</dbReference>
<dbReference type="Proteomes" id="UP000274920">
    <property type="component" value="Unassembled WGS sequence"/>
</dbReference>
<dbReference type="SMART" id="SM00388">
    <property type="entry name" value="HisKA"/>
    <property type="match status" value="1"/>
</dbReference>
<dbReference type="PROSITE" id="PS50109">
    <property type="entry name" value="HIS_KIN"/>
    <property type="match status" value="1"/>
</dbReference>
<keyword evidence="11 13" id="KW-0472">Membrane</keyword>
<keyword evidence="9 13" id="KW-1133">Transmembrane helix</keyword>
<dbReference type="Pfam" id="PF00512">
    <property type="entry name" value="HisKA"/>
    <property type="match status" value="1"/>
</dbReference>
<keyword evidence="5" id="KW-0597">Phosphoprotein</keyword>
<evidence type="ECO:0000256" key="13">
    <source>
        <dbReference type="SAM" id="Phobius"/>
    </source>
</evidence>
<proteinExistence type="predicted"/>
<keyword evidence="12" id="KW-0175">Coiled coil</keyword>
<name>A0A426DRX4_9FIRM</name>
<keyword evidence="6" id="KW-0808">Transferase</keyword>
<feature type="transmembrane region" description="Helical" evidence="13">
    <location>
        <begin position="20"/>
        <end position="37"/>
    </location>
</feature>